<dbReference type="EnsemblPlants" id="KEH26108">
    <property type="protein sequence ID" value="KEH26108"/>
    <property type="gene ID" value="MTR_6g445260"/>
</dbReference>
<reference evidence="3" key="3">
    <citation type="submission" date="2015-04" db="UniProtKB">
        <authorList>
            <consortium name="EnsemblPlants"/>
        </authorList>
    </citation>
    <scope>IDENTIFICATION</scope>
    <source>
        <strain evidence="3">cv. Jemalong A17</strain>
    </source>
</reference>
<accession>A0A072UAI6</accession>
<evidence type="ECO:0000313" key="3">
    <source>
        <dbReference type="EnsemblPlants" id="KEH26108"/>
    </source>
</evidence>
<name>A0A072UAI6_MEDTR</name>
<feature type="region of interest" description="Disordered" evidence="1">
    <location>
        <begin position="73"/>
        <end position="94"/>
    </location>
</feature>
<evidence type="ECO:0000313" key="4">
    <source>
        <dbReference type="Proteomes" id="UP000002051"/>
    </source>
</evidence>
<protein>
    <submittedName>
        <fullName evidence="2 3">Uncharacterized protein</fullName>
    </submittedName>
</protein>
<organism evidence="2 4">
    <name type="scientific">Medicago truncatula</name>
    <name type="common">Barrel medic</name>
    <name type="synonym">Medicago tribuloides</name>
    <dbReference type="NCBI Taxonomy" id="3880"/>
    <lineage>
        <taxon>Eukaryota</taxon>
        <taxon>Viridiplantae</taxon>
        <taxon>Streptophyta</taxon>
        <taxon>Embryophyta</taxon>
        <taxon>Tracheophyta</taxon>
        <taxon>Spermatophyta</taxon>
        <taxon>Magnoliopsida</taxon>
        <taxon>eudicotyledons</taxon>
        <taxon>Gunneridae</taxon>
        <taxon>Pentapetalae</taxon>
        <taxon>rosids</taxon>
        <taxon>fabids</taxon>
        <taxon>Fabales</taxon>
        <taxon>Fabaceae</taxon>
        <taxon>Papilionoideae</taxon>
        <taxon>50 kb inversion clade</taxon>
        <taxon>NPAAA clade</taxon>
        <taxon>Hologalegina</taxon>
        <taxon>IRL clade</taxon>
        <taxon>Trifolieae</taxon>
        <taxon>Medicago</taxon>
    </lineage>
</organism>
<evidence type="ECO:0000256" key="1">
    <source>
        <dbReference type="SAM" id="MobiDB-lite"/>
    </source>
</evidence>
<feature type="compositionally biased region" description="Basic and acidic residues" evidence="1">
    <location>
        <begin position="83"/>
        <end position="94"/>
    </location>
</feature>
<evidence type="ECO:0000313" key="2">
    <source>
        <dbReference type="EMBL" id="KEH26108.1"/>
    </source>
</evidence>
<gene>
    <name evidence="2" type="ordered locus">MTR_6g445260</name>
</gene>
<dbReference type="AlphaFoldDB" id="A0A072UAI6"/>
<dbReference type="Proteomes" id="UP000002051">
    <property type="component" value="Chromosome 6"/>
</dbReference>
<reference evidence="2 4" key="1">
    <citation type="journal article" date="2011" name="Nature">
        <title>The Medicago genome provides insight into the evolution of rhizobial symbioses.</title>
        <authorList>
            <person name="Young N.D."/>
            <person name="Debelle F."/>
            <person name="Oldroyd G.E."/>
            <person name="Geurts R."/>
            <person name="Cannon S.B."/>
            <person name="Udvardi M.K."/>
            <person name="Benedito V.A."/>
            <person name="Mayer K.F."/>
            <person name="Gouzy J."/>
            <person name="Schoof H."/>
            <person name="Van de Peer Y."/>
            <person name="Proost S."/>
            <person name="Cook D.R."/>
            <person name="Meyers B.C."/>
            <person name="Spannagl M."/>
            <person name="Cheung F."/>
            <person name="De Mita S."/>
            <person name="Krishnakumar V."/>
            <person name="Gundlach H."/>
            <person name="Zhou S."/>
            <person name="Mudge J."/>
            <person name="Bharti A.K."/>
            <person name="Murray J.D."/>
            <person name="Naoumkina M.A."/>
            <person name="Rosen B."/>
            <person name="Silverstein K.A."/>
            <person name="Tang H."/>
            <person name="Rombauts S."/>
            <person name="Zhao P.X."/>
            <person name="Zhou P."/>
            <person name="Barbe V."/>
            <person name="Bardou P."/>
            <person name="Bechner M."/>
            <person name="Bellec A."/>
            <person name="Berger A."/>
            <person name="Berges H."/>
            <person name="Bidwell S."/>
            <person name="Bisseling T."/>
            <person name="Choisne N."/>
            <person name="Couloux A."/>
            <person name="Denny R."/>
            <person name="Deshpande S."/>
            <person name="Dai X."/>
            <person name="Doyle J.J."/>
            <person name="Dudez A.M."/>
            <person name="Farmer A.D."/>
            <person name="Fouteau S."/>
            <person name="Franken C."/>
            <person name="Gibelin C."/>
            <person name="Gish J."/>
            <person name="Goldstein S."/>
            <person name="Gonzalez A.J."/>
            <person name="Green P.J."/>
            <person name="Hallab A."/>
            <person name="Hartog M."/>
            <person name="Hua A."/>
            <person name="Humphray S.J."/>
            <person name="Jeong D.H."/>
            <person name="Jing Y."/>
            <person name="Jocker A."/>
            <person name="Kenton S.M."/>
            <person name="Kim D.J."/>
            <person name="Klee K."/>
            <person name="Lai H."/>
            <person name="Lang C."/>
            <person name="Lin S."/>
            <person name="Macmil S.L."/>
            <person name="Magdelenat G."/>
            <person name="Matthews L."/>
            <person name="McCorrison J."/>
            <person name="Monaghan E.L."/>
            <person name="Mun J.H."/>
            <person name="Najar F.Z."/>
            <person name="Nicholson C."/>
            <person name="Noirot C."/>
            <person name="O'Bleness M."/>
            <person name="Paule C.R."/>
            <person name="Poulain J."/>
            <person name="Prion F."/>
            <person name="Qin B."/>
            <person name="Qu C."/>
            <person name="Retzel E.F."/>
            <person name="Riddle C."/>
            <person name="Sallet E."/>
            <person name="Samain S."/>
            <person name="Samson N."/>
            <person name="Sanders I."/>
            <person name="Saurat O."/>
            <person name="Scarpelli C."/>
            <person name="Schiex T."/>
            <person name="Segurens B."/>
            <person name="Severin A.J."/>
            <person name="Sherrier D.J."/>
            <person name="Shi R."/>
            <person name="Sims S."/>
            <person name="Singer S.R."/>
            <person name="Sinharoy S."/>
            <person name="Sterck L."/>
            <person name="Viollet A."/>
            <person name="Wang B.B."/>
            <person name="Wang K."/>
            <person name="Wang M."/>
            <person name="Wang X."/>
            <person name="Warfsmann J."/>
            <person name="Weissenbach J."/>
            <person name="White D.D."/>
            <person name="White J.D."/>
            <person name="Wiley G.B."/>
            <person name="Wincker P."/>
            <person name="Xing Y."/>
            <person name="Yang L."/>
            <person name="Yao Z."/>
            <person name="Ying F."/>
            <person name="Zhai J."/>
            <person name="Zhou L."/>
            <person name="Zuber A."/>
            <person name="Denarie J."/>
            <person name="Dixon R.A."/>
            <person name="May G.D."/>
            <person name="Schwartz D.C."/>
            <person name="Rogers J."/>
            <person name="Quetier F."/>
            <person name="Town C.D."/>
            <person name="Roe B.A."/>
        </authorList>
    </citation>
    <scope>NUCLEOTIDE SEQUENCE [LARGE SCALE GENOMIC DNA]</scope>
    <source>
        <strain evidence="2">A17</strain>
        <strain evidence="3 4">cv. Jemalong A17</strain>
    </source>
</reference>
<proteinExistence type="predicted"/>
<keyword evidence="4" id="KW-1185">Reference proteome</keyword>
<reference evidence="2 4" key="2">
    <citation type="journal article" date="2014" name="BMC Genomics">
        <title>An improved genome release (version Mt4.0) for the model legume Medicago truncatula.</title>
        <authorList>
            <person name="Tang H."/>
            <person name="Krishnakumar V."/>
            <person name="Bidwell S."/>
            <person name="Rosen B."/>
            <person name="Chan A."/>
            <person name="Zhou S."/>
            <person name="Gentzbittel L."/>
            <person name="Childs K.L."/>
            <person name="Yandell M."/>
            <person name="Gundlach H."/>
            <person name="Mayer K.F."/>
            <person name="Schwartz D.C."/>
            <person name="Town C.D."/>
        </authorList>
    </citation>
    <scope>GENOME REANNOTATION</scope>
    <source>
        <strain evidence="2">A17</strain>
        <strain evidence="3 4">cv. Jemalong A17</strain>
    </source>
</reference>
<dbReference type="EMBL" id="CM001222">
    <property type="protein sequence ID" value="KEH26108.1"/>
    <property type="molecule type" value="Genomic_DNA"/>
</dbReference>
<sequence length="94" mass="10615">MHVVTIQGIKPPTYLSINTLPGQQALNLLSKGSRASIPQRVEQRLQNQKSFSRQTKTTGKLTQLSTIFMFTPKANSNQKRVKKMQEHETGHAVR</sequence>
<dbReference type="HOGENOM" id="CLU_2389554_0_0_1"/>